<evidence type="ECO:0000256" key="4">
    <source>
        <dbReference type="PROSITE-ProRule" id="PRU00335"/>
    </source>
</evidence>
<evidence type="ECO:0000259" key="5">
    <source>
        <dbReference type="PROSITE" id="PS50977"/>
    </source>
</evidence>
<accession>A0ABR5N540</accession>
<proteinExistence type="predicted"/>
<sequence length="210" mass="24539">MSVKISLREKKKAKTKLDLLQASLDLSGERSFRRVLVEDICQQADVSKVTFFKFFPQKEDLLIYFMSVWQAQCYLELVDSGKRGWEAVRYIFGKVTEDAAKHPGIMLSLISFLSEQKMHPWVPKLSETELWLLFPERETTAGVEEVTLDRIFQRCVKEVREDGELVAHLTEHEAVVLLFSIFYGAYLSAHLFRSTDYMAYYEMHLKLLIR</sequence>
<dbReference type="RefSeq" id="WP_055744617.1">
    <property type="nucleotide sequence ID" value="NZ_LJJB01000010.1"/>
</dbReference>
<dbReference type="Pfam" id="PF00440">
    <property type="entry name" value="TetR_N"/>
    <property type="match status" value="1"/>
</dbReference>
<protein>
    <submittedName>
        <fullName evidence="6">Transcriptional regulator</fullName>
    </submittedName>
</protein>
<dbReference type="PROSITE" id="PS50977">
    <property type="entry name" value="HTH_TETR_2"/>
    <property type="match status" value="1"/>
</dbReference>
<dbReference type="SUPFAM" id="SSF46689">
    <property type="entry name" value="Homeodomain-like"/>
    <property type="match status" value="1"/>
</dbReference>
<dbReference type="EMBL" id="LJJB01000010">
    <property type="protein sequence ID" value="KQL45557.1"/>
    <property type="molecule type" value="Genomic_DNA"/>
</dbReference>
<name>A0ABR5N540_BRECH</name>
<organism evidence="6 7">
    <name type="scientific">Brevibacillus choshinensis</name>
    <dbReference type="NCBI Taxonomy" id="54911"/>
    <lineage>
        <taxon>Bacteria</taxon>
        <taxon>Bacillati</taxon>
        <taxon>Bacillota</taxon>
        <taxon>Bacilli</taxon>
        <taxon>Bacillales</taxon>
        <taxon>Paenibacillaceae</taxon>
        <taxon>Brevibacillus</taxon>
    </lineage>
</organism>
<evidence type="ECO:0000256" key="1">
    <source>
        <dbReference type="ARBA" id="ARBA00023015"/>
    </source>
</evidence>
<dbReference type="PANTHER" id="PTHR30055:SF234">
    <property type="entry name" value="HTH-TYPE TRANSCRIPTIONAL REGULATOR BETI"/>
    <property type="match status" value="1"/>
</dbReference>
<keyword evidence="2 4" id="KW-0238">DNA-binding</keyword>
<dbReference type="Proteomes" id="UP000051063">
    <property type="component" value="Unassembled WGS sequence"/>
</dbReference>
<evidence type="ECO:0000313" key="6">
    <source>
        <dbReference type="EMBL" id="KQL45557.1"/>
    </source>
</evidence>
<dbReference type="Gene3D" id="1.10.357.10">
    <property type="entry name" value="Tetracycline Repressor, domain 2"/>
    <property type="match status" value="1"/>
</dbReference>
<keyword evidence="7" id="KW-1185">Reference proteome</keyword>
<evidence type="ECO:0000313" key="7">
    <source>
        <dbReference type="Proteomes" id="UP000051063"/>
    </source>
</evidence>
<keyword evidence="1" id="KW-0805">Transcription regulation</keyword>
<dbReference type="PANTHER" id="PTHR30055">
    <property type="entry name" value="HTH-TYPE TRANSCRIPTIONAL REGULATOR RUTR"/>
    <property type="match status" value="1"/>
</dbReference>
<evidence type="ECO:0000256" key="3">
    <source>
        <dbReference type="ARBA" id="ARBA00023163"/>
    </source>
</evidence>
<dbReference type="InterPro" id="IPR009057">
    <property type="entry name" value="Homeodomain-like_sf"/>
</dbReference>
<reference evidence="6 7" key="1">
    <citation type="submission" date="2015-09" db="EMBL/GenBank/DDBJ databases">
        <title>Genome sequencing project for genomic taxonomy and phylogenomics of Bacillus-like bacteria.</title>
        <authorList>
            <person name="Liu B."/>
            <person name="Wang J."/>
            <person name="Zhu Y."/>
            <person name="Liu G."/>
            <person name="Chen Q."/>
            <person name="Chen Z."/>
            <person name="Lan J."/>
            <person name="Che J."/>
            <person name="Ge C."/>
            <person name="Shi H."/>
            <person name="Pan Z."/>
            <person name="Liu X."/>
        </authorList>
    </citation>
    <scope>NUCLEOTIDE SEQUENCE [LARGE SCALE GENOMIC DNA]</scope>
    <source>
        <strain evidence="6 7">DSM 8552</strain>
    </source>
</reference>
<dbReference type="InterPro" id="IPR001647">
    <property type="entry name" value="HTH_TetR"/>
</dbReference>
<evidence type="ECO:0000256" key="2">
    <source>
        <dbReference type="ARBA" id="ARBA00023125"/>
    </source>
</evidence>
<dbReference type="InterPro" id="IPR050109">
    <property type="entry name" value="HTH-type_TetR-like_transc_reg"/>
</dbReference>
<keyword evidence="3" id="KW-0804">Transcription</keyword>
<gene>
    <name evidence="6" type="ORF">AN963_10825</name>
</gene>
<feature type="domain" description="HTH tetR-type" evidence="5">
    <location>
        <begin position="13"/>
        <end position="73"/>
    </location>
</feature>
<feature type="DNA-binding region" description="H-T-H motif" evidence="4">
    <location>
        <begin position="36"/>
        <end position="55"/>
    </location>
</feature>
<comment type="caution">
    <text evidence="6">The sequence shown here is derived from an EMBL/GenBank/DDBJ whole genome shotgun (WGS) entry which is preliminary data.</text>
</comment>